<dbReference type="SUPFAM" id="SSF53681">
    <property type="entry name" value="Aspartate/glutamate racemase"/>
    <property type="match status" value="2"/>
</dbReference>
<dbReference type="RefSeq" id="WP_015591257.1">
    <property type="nucleotide sequence ID" value="NC_021169.1"/>
</dbReference>
<dbReference type="InterPro" id="IPR004380">
    <property type="entry name" value="Asp_race"/>
</dbReference>
<dbReference type="PANTHER" id="PTHR21198:SF7">
    <property type="entry name" value="ASPARTATE-GLUTAMATE RACEMASE FAMILY"/>
    <property type="match status" value="1"/>
</dbReference>
<dbReference type="HOGENOM" id="CLU_055360_1_0_2"/>
<organism evidence="3 4">
    <name type="scientific">Archaeoglobus sulfaticallidus PM70-1</name>
    <dbReference type="NCBI Taxonomy" id="387631"/>
    <lineage>
        <taxon>Archaea</taxon>
        <taxon>Methanobacteriati</taxon>
        <taxon>Methanobacteriota</taxon>
        <taxon>Archaeoglobi</taxon>
        <taxon>Archaeoglobales</taxon>
        <taxon>Archaeoglobaceae</taxon>
        <taxon>Archaeoglobus</taxon>
    </lineage>
</organism>
<protein>
    <submittedName>
        <fullName evidence="3">Aspartate racemase</fullName>
    </submittedName>
</protein>
<keyword evidence="4" id="KW-1185">Reference proteome</keyword>
<dbReference type="Gene3D" id="3.40.50.1860">
    <property type="match status" value="2"/>
</dbReference>
<dbReference type="InterPro" id="IPR018187">
    <property type="entry name" value="Asp/Glu_racemase_AS_1"/>
</dbReference>
<sequence length="229" mass="25566">MKTIGLLGGMSWESTAEYYRIINEMISSKLGNLHSAKILLYSFDFEEIVEKQKTEDWKALGDILAERAAALENAGADMVLICTNTMHKVADDVQSRINIPLVSIIDATAEEIVKNGIKKVGLLGTLFTMEDDFYRDGLKKYGIDVVVPDKKERKFVHDVIFGELCKGIIKKESKSRFLEIISKLVENGVEGIVLGCTEIPLLVKQEDVDIPIFDTTEIHARKAVEMAIS</sequence>
<dbReference type="GO" id="GO:0047661">
    <property type="term" value="F:amino-acid racemase activity"/>
    <property type="evidence" value="ECO:0007669"/>
    <property type="project" value="InterPro"/>
</dbReference>
<evidence type="ECO:0000313" key="3">
    <source>
        <dbReference type="EMBL" id="AGK61659.1"/>
    </source>
</evidence>
<evidence type="ECO:0000313" key="4">
    <source>
        <dbReference type="Proteomes" id="UP000013307"/>
    </source>
</evidence>
<dbReference type="GeneID" id="15393322"/>
<dbReference type="EMBL" id="CP005290">
    <property type="protein sequence ID" value="AGK61659.1"/>
    <property type="molecule type" value="Genomic_DNA"/>
</dbReference>
<dbReference type="InterPro" id="IPR001920">
    <property type="entry name" value="Asp/Glu_race"/>
</dbReference>
<dbReference type="InterPro" id="IPR033134">
    <property type="entry name" value="Asp/Glu_racemase_AS_2"/>
</dbReference>
<dbReference type="Pfam" id="PF01177">
    <property type="entry name" value="Asp_Glu_race"/>
    <property type="match status" value="1"/>
</dbReference>
<gene>
    <name evidence="3" type="ORF">Asulf_01687</name>
</gene>
<name>N0BDF1_9EURY</name>
<dbReference type="PANTHER" id="PTHR21198">
    <property type="entry name" value="GLUTAMATE RACEMASE"/>
    <property type="match status" value="1"/>
</dbReference>
<dbReference type="STRING" id="387631.Asulf_01687"/>
<dbReference type="PROSITE" id="PS00924">
    <property type="entry name" value="ASP_GLU_RACEMASE_2"/>
    <property type="match status" value="1"/>
</dbReference>
<comment type="similarity">
    <text evidence="1">Belongs to the aspartate/glutamate racemases family.</text>
</comment>
<evidence type="ECO:0000256" key="1">
    <source>
        <dbReference type="ARBA" id="ARBA00007847"/>
    </source>
</evidence>
<keyword evidence="2" id="KW-0413">Isomerase</keyword>
<dbReference type="NCBIfam" id="TIGR00035">
    <property type="entry name" value="asp_race"/>
    <property type="match status" value="1"/>
</dbReference>
<reference evidence="3 4" key="1">
    <citation type="journal article" date="2013" name="Genome Announc.">
        <title>Complete Genome Sequence of the Thermophilic and Facultatively Chemolithoautotrophic Sulfate Reducer Archaeoglobus sulfaticallidus Strain PM70-1T.</title>
        <authorList>
            <person name="Stokke R."/>
            <person name="Hocking W.P."/>
            <person name="Steinsbu B.O."/>
            <person name="Steen I.H."/>
        </authorList>
    </citation>
    <scope>NUCLEOTIDE SEQUENCE [LARGE SCALE GENOMIC DNA]</scope>
    <source>
        <strain evidence="3">PM70-1</strain>
    </source>
</reference>
<dbReference type="InterPro" id="IPR015942">
    <property type="entry name" value="Asp/Glu/hydantoin_racemase"/>
</dbReference>
<dbReference type="eggNOG" id="arCOG02005">
    <property type="taxonomic scope" value="Archaea"/>
</dbReference>
<dbReference type="Proteomes" id="UP000013307">
    <property type="component" value="Chromosome"/>
</dbReference>
<evidence type="ECO:0000256" key="2">
    <source>
        <dbReference type="ARBA" id="ARBA00023235"/>
    </source>
</evidence>
<accession>N0BDF1</accession>
<dbReference type="KEGG" id="ast:Asulf_01687"/>
<proteinExistence type="inferred from homology"/>
<dbReference type="OrthoDB" id="269620at2157"/>
<dbReference type="AlphaFoldDB" id="N0BDF1"/>
<dbReference type="PROSITE" id="PS00923">
    <property type="entry name" value="ASP_GLU_RACEMASE_1"/>
    <property type="match status" value="1"/>
</dbReference>